<dbReference type="CDD" id="cd13959">
    <property type="entry name" value="PT_UbiA_COQ2"/>
    <property type="match status" value="1"/>
</dbReference>
<feature type="transmembrane region" description="Helical" evidence="9">
    <location>
        <begin position="152"/>
        <end position="174"/>
    </location>
</feature>
<evidence type="ECO:0000313" key="11">
    <source>
        <dbReference type="Proteomes" id="UP001390339"/>
    </source>
</evidence>
<dbReference type="Pfam" id="PF01040">
    <property type="entry name" value="UbiA"/>
    <property type="match status" value="1"/>
</dbReference>
<evidence type="ECO:0000256" key="6">
    <source>
        <dbReference type="ARBA" id="ARBA00022989"/>
    </source>
</evidence>
<comment type="similarity">
    <text evidence="3">Belongs to the UbiA prenyltransferase family.</text>
</comment>
<feature type="transmembrane region" description="Helical" evidence="9">
    <location>
        <begin position="186"/>
        <end position="208"/>
    </location>
</feature>
<evidence type="ECO:0000256" key="2">
    <source>
        <dbReference type="ARBA" id="ARBA00004721"/>
    </source>
</evidence>
<evidence type="ECO:0000256" key="7">
    <source>
        <dbReference type="ARBA" id="ARBA00023136"/>
    </source>
</evidence>
<keyword evidence="6 9" id="KW-1133">Transmembrane helix</keyword>
<protein>
    <submittedName>
        <fullName evidence="10">UbiA prenyltransferase family-domain-containing protein</fullName>
    </submittedName>
</protein>
<feature type="transmembrane region" description="Helical" evidence="9">
    <location>
        <begin position="258"/>
        <end position="279"/>
    </location>
</feature>
<keyword evidence="5 9" id="KW-0812">Transmembrane</keyword>
<feature type="transmembrane region" description="Helical" evidence="9">
    <location>
        <begin position="214"/>
        <end position="237"/>
    </location>
</feature>
<dbReference type="InterPro" id="IPR039653">
    <property type="entry name" value="Prenyltransferase"/>
</dbReference>
<keyword evidence="7 9" id="KW-0472">Membrane</keyword>
<feature type="transmembrane region" description="Helical" evidence="9">
    <location>
        <begin position="285"/>
        <end position="307"/>
    </location>
</feature>
<dbReference type="InterPro" id="IPR044878">
    <property type="entry name" value="UbiA_sf"/>
</dbReference>
<dbReference type="Gene3D" id="1.20.120.1780">
    <property type="entry name" value="UbiA prenyltransferase"/>
    <property type="match status" value="1"/>
</dbReference>
<name>A0ABR2IBB6_9PEZI</name>
<evidence type="ECO:0000256" key="3">
    <source>
        <dbReference type="ARBA" id="ARBA00005985"/>
    </source>
</evidence>
<comment type="pathway">
    <text evidence="2">Secondary metabolite biosynthesis; terpenoid biosynthesis.</text>
</comment>
<evidence type="ECO:0000313" key="10">
    <source>
        <dbReference type="EMBL" id="KAK8859940.1"/>
    </source>
</evidence>
<keyword evidence="4" id="KW-0808">Transferase</keyword>
<dbReference type="EMBL" id="JAPCWZ010000006">
    <property type="protein sequence ID" value="KAK8859940.1"/>
    <property type="molecule type" value="Genomic_DNA"/>
</dbReference>
<gene>
    <name evidence="10" type="ORF">PGQ11_010674</name>
</gene>
<proteinExistence type="inferred from homology"/>
<keyword evidence="11" id="KW-1185">Reference proteome</keyword>
<evidence type="ECO:0000256" key="5">
    <source>
        <dbReference type="ARBA" id="ARBA00022692"/>
    </source>
</evidence>
<dbReference type="Proteomes" id="UP001390339">
    <property type="component" value="Unassembled WGS sequence"/>
</dbReference>
<evidence type="ECO:0000256" key="8">
    <source>
        <dbReference type="SAM" id="MobiDB-lite"/>
    </source>
</evidence>
<comment type="caution">
    <text evidence="10">The sequence shown here is derived from an EMBL/GenBank/DDBJ whole genome shotgun (WGS) entry which is preliminary data.</text>
</comment>
<comment type="subcellular location">
    <subcellularLocation>
        <location evidence="1">Membrane</location>
        <topology evidence="1">Multi-pass membrane protein</topology>
    </subcellularLocation>
</comment>
<accession>A0ABR2IBB6</accession>
<dbReference type="PANTHER" id="PTHR11048">
    <property type="entry name" value="PRENYLTRANSFERASES"/>
    <property type="match status" value="1"/>
</dbReference>
<feature type="transmembrane region" description="Helical" evidence="9">
    <location>
        <begin position="319"/>
        <end position="342"/>
    </location>
</feature>
<evidence type="ECO:0000256" key="1">
    <source>
        <dbReference type="ARBA" id="ARBA00004141"/>
    </source>
</evidence>
<dbReference type="Gene3D" id="1.10.357.140">
    <property type="entry name" value="UbiA prenyltransferase"/>
    <property type="match status" value="1"/>
</dbReference>
<dbReference type="InterPro" id="IPR000537">
    <property type="entry name" value="UbiA_prenyltransferase"/>
</dbReference>
<organism evidence="10 11">
    <name type="scientific">Apiospora arundinis</name>
    <dbReference type="NCBI Taxonomy" id="335852"/>
    <lineage>
        <taxon>Eukaryota</taxon>
        <taxon>Fungi</taxon>
        <taxon>Dikarya</taxon>
        <taxon>Ascomycota</taxon>
        <taxon>Pezizomycotina</taxon>
        <taxon>Sordariomycetes</taxon>
        <taxon>Xylariomycetidae</taxon>
        <taxon>Amphisphaeriales</taxon>
        <taxon>Apiosporaceae</taxon>
        <taxon>Apiospora</taxon>
    </lineage>
</organism>
<dbReference type="PANTHER" id="PTHR11048:SF39">
    <property type="entry name" value="POLYPRENYL TRANSFERASE AUSN"/>
    <property type="match status" value="1"/>
</dbReference>
<evidence type="ECO:0000256" key="9">
    <source>
        <dbReference type="SAM" id="Phobius"/>
    </source>
</evidence>
<feature type="region of interest" description="Disordered" evidence="8">
    <location>
        <begin position="1"/>
        <end position="24"/>
    </location>
</feature>
<evidence type="ECO:0000256" key="4">
    <source>
        <dbReference type="ARBA" id="ARBA00022679"/>
    </source>
</evidence>
<feature type="transmembrane region" description="Helical" evidence="9">
    <location>
        <begin position="127"/>
        <end position="146"/>
    </location>
</feature>
<reference evidence="10 11" key="1">
    <citation type="journal article" date="2024" name="IMA Fungus">
        <title>Apiospora arundinis, a panoply of carbohydrate-active enzymes and secondary metabolites.</title>
        <authorList>
            <person name="Sorensen T."/>
            <person name="Petersen C."/>
            <person name="Muurmann A.T."/>
            <person name="Christiansen J.V."/>
            <person name="Brundto M.L."/>
            <person name="Overgaard C.K."/>
            <person name="Boysen A.T."/>
            <person name="Wollenberg R.D."/>
            <person name="Larsen T.O."/>
            <person name="Sorensen J.L."/>
            <person name="Nielsen K.L."/>
            <person name="Sondergaard T.E."/>
        </authorList>
    </citation>
    <scope>NUCLEOTIDE SEQUENCE [LARGE SCALE GENOMIC DNA]</scope>
    <source>
        <strain evidence="10 11">AAU 773</strain>
    </source>
</reference>
<sequence length="343" mass="36945">MAKQPAKPSHGASSSKGEKTAKAGTEVQYVPPTTGILSALPSSWVPYAELIRLHQPHGIYMIAFPHLVGLMYASAVLEKPVPPSVLANRAAILMVWTFFWRSAGCAWNDNIDQDFDRQTARCRNRPIARGAISTASGHVYSLFLVLAALAPLWFYLAPECTWAALVSVALAMIYPFGKRFTDFAQVILGSTLGSTITLSAYSVGLPALSPPFVVPTLCLSATVMLLVVFYDTVYARADTVDDLKSGVKGMAVRYRHNIEGLFVALTAAIVALLVALGVVVGMGEYYYAFAVVGLAASLMTLVAMTRWNLLPSWAGSSGWMYAFAIANLVTGFGIEYCTRVAVI</sequence>